<evidence type="ECO:0000259" key="1">
    <source>
        <dbReference type="SMART" id="SM01022"/>
    </source>
</evidence>
<gene>
    <name evidence="2" type="ORF">IFE08_10070</name>
</gene>
<dbReference type="SMART" id="SM01022">
    <property type="entry name" value="ASCH"/>
    <property type="match status" value="1"/>
</dbReference>
<organism evidence="2 3">
    <name type="scientific">Treponema pedis</name>
    <dbReference type="NCBI Taxonomy" id="409322"/>
    <lineage>
        <taxon>Bacteria</taxon>
        <taxon>Pseudomonadati</taxon>
        <taxon>Spirochaetota</taxon>
        <taxon>Spirochaetia</taxon>
        <taxon>Spirochaetales</taxon>
        <taxon>Treponemataceae</taxon>
        <taxon>Treponema</taxon>
    </lineage>
</organism>
<protein>
    <submittedName>
        <fullName evidence="2">ASCH domain-containing protein</fullName>
    </submittedName>
</protein>
<dbReference type="SUPFAM" id="SSF88697">
    <property type="entry name" value="PUA domain-like"/>
    <property type="match status" value="1"/>
</dbReference>
<dbReference type="InterPro" id="IPR009326">
    <property type="entry name" value="DUF984"/>
</dbReference>
<dbReference type="AlphaFoldDB" id="A0A7S6WN29"/>
<dbReference type="Gene3D" id="3.10.400.10">
    <property type="entry name" value="Sulfate adenylyltransferase"/>
    <property type="match status" value="1"/>
</dbReference>
<dbReference type="PIRSF" id="PIRSF021320">
    <property type="entry name" value="DUF984"/>
    <property type="match status" value="1"/>
</dbReference>
<proteinExistence type="predicted"/>
<dbReference type="Proteomes" id="UP000593915">
    <property type="component" value="Chromosome"/>
</dbReference>
<evidence type="ECO:0000313" key="3">
    <source>
        <dbReference type="Proteomes" id="UP000593915"/>
    </source>
</evidence>
<sequence length="149" mass="17596">MSDKVKEFWNKFCDEKKLSKDVKYEAWGFGNTKEMADELAELVNSNVKTATTSAYELYESGEHVPQVGEYNIILDGSGYPVCITQTKVVYIMPYYLITPEHAWHEGEGDRSYEYWRKVHDDFFYHEYKSMGKKFYEQAPMVCEVFEKIF</sequence>
<reference evidence="2 3" key="1">
    <citation type="submission" date="2020-09" db="EMBL/GenBank/DDBJ databases">
        <title>Characterization of Treponema spp. from bovine digital dermatitis in Korea.</title>
        <authorList>
            <person name="Espiritu H.M."/>
            <person name="Cho Y.I."/>
            <person name="Mamuad L."/>
        </authorList>
    </citation>
    <scope>NUCLEOTIDE SEQUENCE [LARGE SCALE GENOMIC DNA]</scope>
    <source>
        <strain evidence="2 3">KS1</strain>
    </source>
</reference>
<accession>A0A7S6WN29</accession>
<evidence type="ECO:0000313" key="2">
    <source>
        <dbReference type="EMBL" id="QOW60178.1"/>
    </source>
</evidence>
<name>A0A7S6WN29_9SPIR</name>
<feature type="domain" description="ASCH" evidence="1">
    <location>
        <begin position="27"/>
        <end position="149"/>
    </location>
</feature>
<dbReference type="CDD" id="cd06553">
    <property type="entry name" value="ASCH_Ef3133_like"/>
    <property type="match status" value="1"/>
</dbReference>
<dbReference type="EMBL" id="CP061839">
    <property type="protein sequence ID" value="QOW60178.1"/>
    <property type="molecule type" value="Genomic_DNA"/>
</dbReference>
<dbReference type="Pfam" id="PF04266">
    <property type="entry name" value="ASCH"/>
    <property type="match status" value="1"/>
</dbReference>
<dbReference type="InterPro" id="IPR015947">
    <property type="entry name" value="PUA-like_sf"/>
</dbReference>
<dbReference type="RefSeq" id="WP_024466419.1">
    <property type="nucleotide sequence ID" value="NZ_CP061839.1"/>
</dbReference>
<dbReference type="PANTHER" id="PTHR39203:SF1">
    <property type="entry name" value="CYTOPLASMIC PROTEIN"/>
    <property type="match status" value="1"/>
</dbReference>
<dbReference type="InterPro" id="IPR007374">
    <property type="entry name" value="ASCH_domain"/>
</dbReference>
<dbReference type="PANTHER" id="PTHR39203">
    <property type="entry name" value="CYTOPLASMIC PROTEIN-RELATED"/>
    <property type="match status" value="1"/>
</dbReference>